<evidence type="ECO:0000256" key="6">
    <source>
        <dbReference type="ARBA" id="ARBA00022553"/>
    </source>
</evidence>
<proteinExistence type="predicted"/>
<feature type="domain" description="Response regulatory" evidence="19">
    <location>
        <begin position="1469"/>
        <end position="1578"/>
    </location>
</feature>
<feature type="domain" description="PAS" evidence="20">
    <location>
        <begin position="890"/>
        <end position="930"/>
    </location>
</feature>
<evidence type="ECO:0000256" key="16">
    <source>
        <dbReference type="SAM" id="MobiDB-lite"/>
    </source>
</evidence>
<evidence type="ECO:0000256" key="2">
    <source>
        <dbReference type="ARBA" id="ARBA00004429"/>
    </source>
</evidence>
<feature type="domain" description="PAS" evidence="20">
    <location>
        <begin position="1023"/>
        <end position="1095"/>
    </location>
</feature>
<evidence type="ECO:0000256" key="5">
    <source>
        <dbReference type="ARBA" id="ARBA00022519"/>
    </source>
</evidence>
<dbReference type="SUPFAM" id="SSF55874">
    <property type="entry name" value="ATPase domain of HSP90 chaperone/DNA topoisomerase II/histidine kinase"/>
    <property type="match status" value="1"/>
</dbReference>
<dbReference type="SMART" id="SM00086">
    <property type="entry name" value="PAC"/>
    <property type="match status" value="3"/>
</dbReference>
<evidence type="ECO:0000256" key="14">
    <source>
        <dbReference type="PROSITE-ProRule" id="PRU00169"/>
    </source>
</evidence>
<dbReference type="InterPro" id="IPR036890">
    <property type="entry name" value="HATPase_C_sf"/>
</dbReference>
<comment type="caution">
    <text evidence="22">The sequence shown here is derived from an EMBL/GenBank/DDBJ whole genome shotgun (WGS) entry which is preliminary data.</text>
</comment>
<evidence type="ECO:0000256" key="13">
    <source>
        <dbReference type="ARBA" id="ARBA00023136"/>
    </source>
</evidence>
<dbReference type="SMART" id="SM00091">
    <property type="entry name" value="PAS"/>
    <property type="match status" value="6"/>
</dbReference>
<dbReference type="InterPro" id="IPR013656">
    <property type="entry name" value="PAS_4"/>
</dbReference>
<evidence type="ECO:0000313" key="22">
    <source>
        <dbReference type="EMBL" id="TPG53112.1"/>
    </source>
</evidence>
<dbReference type="SMART" id="SM00388">
    <property type="entry name" value="HisKA"/>
    <property type="match status" value="1"/>
</dbReference>
<dbReference type="SUPFAM" id="SSF47384">
    <property type="entry name" value="Homodimeric domain of signal transducing histidine kinase"/>
    <property type="match status" value="1"/>
</dbReference>
<feature type="region of interest" description="Disordered" evidence="16">
    <location>
        <begin position="12"/>
        <end position="36"/>
    </location>
</feature>
<dbReference type="Gene3D" id="1.10.287.130">
    <property type="match status" value="1"/>
</dbReference>
<dbReference type="Pfam" id="PF00072">
    <property type="entry name" value="Response_reg"/>
    <property type="match status" value="1"/>
</dbReference>
<dbReference type="PROSITE" id="PS50110">
    <property type="entry name" value="RESPONSE_REGULATORY"/>
    <property type="match status" value="1"/>
</dbReference>
<feature type="domain" description="PAC" evidence="21">
    <location>
        <begin position="966"/>
        <end position="1022"/>
    </location>
</feature>
<evidence type="ECO:0000256" key="9">
    <source>
        <dbReference type="ARBA" id="ARBA00022737"/>
    </source>
</evidence>
<dbReference type="InterPro" id="IPR035965">
    <property type="entry name" value="PAS-like_dom_sf"/>
</dbReference>
<evidence type="ECO:0000256" key="12">
    <source>
        <dbReference type="ARBA" id="ARBA00022989"/>
    </source>
</evidence>
<dbReference type="SMART" id="SM00387">
    <property type="entry name" value="HATPase_c"/>
    <property type="match status" value="1"/>
</dbReference>
<feature type="coiled-coil region" evidence="15">
    <location>
        <begin position="1173"/>
        <end position="1214"/>
    </location>
</feature>
<dbReference type="Gene3D" id="2.10.70.100">
    <property type="match status" value="1"/>
</dbReference>
<evidence type="ECO:0000259" key="21">
    <source>
        <dbReference type="PROSITE" id="PS50113"/>
    </source>
</evidence>
<reference evidence="22 23" key="1">
    <citation type="journal article" date="2019" name="Environ. Microbiol.">
        <title>Species interactions and distinct microbial communities in high Arctic permafrost affected cryosols are associated with the CH4 and CO2 gas fluxes.</title>
        <authorList>
            <person name="Altshuler I."/>
            <person name="Hamel J."/>
            <person name="Turney S."/>
            <person name="Magnuson E."/>
            <person name="Levesque R."/>
            <person name="Greer C."/>
            <person name="Whyte L.G."/>
        </authorList>
    </citation>
    <scope>NUCLEOTIDE SEQUENCE [LARGE SCALE GENOMIC DNA]</scope>
    <source>
        <strain evidence="22 23">S9.3B</strain>
    </source>
</reference>
<dbReference type="CDD" id="cd00082">
    <property type="entry name" value="HisKA"/>
    <property type="match status" value="1"/>
</dbReference>
<keyword evidence="12 17" id="KW-1133">Transmembrane helix</keyword>
<keyword evidence="8 17" id="KW-0812">Transmembrane</keyword>
<keyword evidence="15" id="KW-0175">Coiled coil</keyword>
<keyword evidence="10" id="KW-0547">Nucleotide-binding</keyword>
<dbReference type="PROSITE" id="PS50112">
    <property type="entry name" value="PAS"/>
    <property type="match status" value="4"/>
</dbReference>
<evidence type="ECO:0000256" key="8">
    <source>
        <dbReference type="ARBA" id="ARBA00022692"/>
    </source>
</evidence>
<evidence type="ECO:0000259" key="20">
    <source>
        <dbReference type="PROSITE" id="PS50112"/>
    </source>
</evidence>
<keyword evidence="6 14" id="KW-0597">Phosphoprotein</keyword>
<keyword evidence="7" id="KW-0808">Transferase</keyword>
<dbReference type="GO" id="GO:0000155">
    <property type="term" value="F:phosphorelay sensor kinase activity"/>
    <property type="evidence" value="ECO:0007669"/>
    <property type="project" value="InterPro"/>
</dbReference>
<feature type="transmembrane region" description="Helical" evidence="17">
    <location>
        <begin position="48"/>
        <end position="68"/>
    </location>
</feature>
<keyword evidence="13 17" id="KW-0472">Membrane</keyword>
<name>A0A502FV31_9PROT</name>
<dbReference type="InterPro" id="IPR005467">
    <property type="entry name" value="His_kinase_dom"/>
</dbReference>
<dbReference type="CDD" id="cd18773">
    <property type="entry name" value="PDC1_HK_sensor"/>
    <property type="match status" value="1"/>
</dbReference>
<dbReference type="SUPFAM" id="SSF52172">
    <property type="entry name" value="CheY-like"/>
    <property type="match status" value="1"/>
</dbReference>
<dbReference type="PROSITE" id="PS50109">
    <property type="entry name" value="HIS_KIN"/>
    <property type="match status" value="1"/>
</dbReference>
<dbReference type="NCBIfam" id="TIGR00229">
    <property type="entry name" value="sensory_box"/>
    <property type="match status" value="3"/>
</dbReference>
<dbReference type="FunFam" id="2.10.70.100:FF:000001">
    <property type="entry name" value="Sensory transduction histidine kinase"/>
    <property type="match status" value="1"/>
</dbReference>
<dbReference type="Proteomes" id="UP000317078">
    <property type="component" value="Unassembled WGS sequence"/>
</dbReference>
<dbReference type="SUPFAM" id="SSF55785">
    <property type="entry name" value="PYP-like sensor domain (PAS domain)"/>
    <property type="match status" value="6"/>
</dbReference>
<dbReference type="CDD" id="cd00130">
    <property type="entry name" value="PAS"/>
    <property type="match status" value="4"/>
</dbReference>
<evidence type="ECO:0000259" key="19">
    <source>
        <dbReference type="PROSITE" id="PS50110"/>
    </source>
</evidence>
<dbReference type="Pfam" id="PF08447">
    <property type="entry name" value="PAS_3"/>
    <property type="match status" value="3"/>
</dbReference>
<evidence type="ECO:0000313" key="23">
    <source>
        <dbReference type="Proteomes" id="UP000317078"/>
    </source>
</evidence>
<keyword evidence="4" id="KW-1003">Cell membrane</keyword>
<dbReference type="GO" id="GO:0000166">
    <property type="term" value="F:nucleotide binding"/>
    <property type="evidence" value="ECO:0007669"/>
    <property type="project" value="UniProtKB-KW"/>
</dbReference>
<dbReference type="Gene3D" id="3.30.450.20">
    <property type="entry name" value="PAS domain"/>
    <property type="match status" value="7"/>
</dbReference>
<dbReference type="Gene3D" id="3.30.565.10">
    <property type="entry name" value="Histidine kinase-like ATPase, C-terminal domain"/>
    <property type="match status" value="1"/>
</dbReference>
<dbReference type="Gene3D" id="3.40.50.2300">
    <property type="match status" value="1"/>
</dbReference>
<dbReference type="GO" id="GO:0005886">
    <property type="term" value="C:plasma membrane"/>
    <property type="evidence" value="ECO:0007669"/>
    <property type="project" value="UniProtKB-SubCell"/>
</dbReference>
<organism evidence="22 23">
    <name type="scientific">Muricoccus nepalensis</name>
    <dbReference type="NCBI Taxonomy" id="1854500"/>
    <lineage>
        <taxon>Bacteria</taxon>
        <taxon>Pseudomonadati</taxon>
        <taxon>Pseudomonadota</taxon>
        <taxon>Alphaproteobacteria</taxon>
        <taxon>Acetobacterales</taxon>
        <taxon>Roseomonadaceae</taxon>
        <taxon>Muricoccus</taxon>
    </lineage>
</organism>
<comment type="subcellular location">
    <subcellularLocation>
        <location evidence="2">Cell inner membrane</location>
        <topology evidence="2">Multi-pass membrane protein</topology>
    </subcellularLocation>
</comment>
<feature type="domain" description="Histidine kinase" evidence="18">
    <location>
        <begin position="1223"/>
        <end position="1446"/>
    </location>
</feature>
<comment type="catalytic activity">
    <reaction evidence="1">
        <text>ATP + protein L-histidine = ADP + protein N-phospho-L-histidine.</text>
        <dbReference type="EC" id="2.7.13.3"/>
    </reaction>
</comment>
<dbReference type="EMBL" id="RCZP01000019">
    <property type="protein sequence ID" value="TPG53112.1"/>
    <property type="molecule type" value="Genomic_DNA"/>
</dbReference>
<evidence type="ECO:0000256" key="15">
    <source>
        <dbReference type="SAM" id="Coils"/>
    </source>
</evidence>
<evidence type="ECO:0000256" key="1">
    <source>
        <dbReference type="ARBA" id="ARBA00000085"/>
    </source>
</evidence>
<dbReference type="InterPro" id="IPR013655">
    <property type="entry name" value="PAS_fold_3"/>
</dbReference>
<dbReference type="InterPro" id="IPR001610">
    <property type="entry name" value="PAC"/>
</dbReference>
<dbReference type="PRINTS" id="PR00344">
    <property type="entry name" value="BCTRLSENSOR"/>
</dbReference>
<evidence type="ECO:0000256" key="7">
    <source>
        <dbReference type="ARBA" id="ARBA00022679"/>
    </source>
</evidence>
<keyword evidence="5" id="KW-0997">Cell inner membrane</keyword>
<dbReference type="InterPro" id="IPR000014">
    <property type="entry name" value="PAS"/>
</dbReference>
<dbReference type="InterPro" id="IPR052162">
    <property type="entry name" value="Sensor_kinase/Photoreceptor"/>
</dbReference>
<evidence type="ECO:0000256" key="3">
    <source>
        <dbReference type="ARBA" id="ARBA00012438"/>
    </source>
</evidence>
<evidence type="ECO:0000256" key="10">
    <source>
        <dbReference type="ARBA" id="ARBA00022741"/>
    </source>
</evidence>
<feature type="modified residue" description="4-aspartylphosphate" evidence="14">
    <location>
        <position position="1519"/>
    </location>
</feature>
<evidence type="ECO:0000256" key="17">
    <source>
        <dbReference type="SAM" id="Phobius"/>
    </source>
</evidence>
<dbReference type="PANTHER" id="PTHR43304">
    <property type="entry name" value="PHYTOCHROME-LIKE PROTEIN CPH1"/>
    <property type="match status" value="1"/>
</dbReference>
<keyword evidence="23" id="KW-1185">Reference proteome</keyword>
<dbReference type="InterPro" id="IPR001789">
    <property type="entry name" value="Sig_transdc_resp-reg_receiver"/>
</dbReference>
<protein>
    <recommendedName>
        <fullName evidence="3">histidine kinase</fullName>
        <ecNumber evidence="3">2.7.13.3</ecNumber>
    </recommendedName>
</protein>
<feature type="domain" description="PAC" evidence="21">
    <location>
        <begin position="837"/>
        <end position="889"/>
    </location>
</feature>
<dbReference type="InterPro" id="IPR004358">
    <property type="entry name" value="Sig_transdc_His_kin-like_C"/>
</dbReference>
<dbReference type="PROSITE" id="PS50113">
    <property type="entry name" value="PAC"/>
    <property type="match status" value="4"/>
</dbReference>
<dbReference type="InterPro" id="IPR003661">
    <property type="entry name" value="HisK_dim/P_dom"/>
</dbReference>
<dbReference type="InterPro" id="IPR003594">
    <property type="entry name" value="HATPase_dom"/>
</dbReference>
<feature type="domain" description="PAC" evidence="21">
    <location>
        <begin position="712"/>
        <end position="766"/>
    </location>
</feature>
<gene>
    <name evidence="22" type="ORF">EAH89_17485</name>
</gene>
<keyword evidence="11" id="KW-0418">Kinase</keyword>
<evidence type="ECO:0000256" key="11">
    <source>
        <dbReference type="ARBA" id="ARBA00022777"/>
    </source>
</evidence>
<accession>A0A502FV31</accession>
<dbReference type="EC" id="2.7.13.3" evidence="3"/>
<sequence>MVVLKDIVARRRADPPGPCPETAPAGSARSGFHAPAWPRRSPTLRRRVLVFALGAALPLLVLAGGAVWQQNRAERLRAEEGLVARAHAMALLLDREFAGAERLLAALAGSPSLARGDLPTFWSEMRSAGLAYGARAVNLIGPDGRIRLSTSWLPGERPDVLSIGPAAEALATGRSVVGNLFVSPSVGEWSVGVAVPIMAPGPAGAPPIRHVLGLIVPRERLLSTLTDQRMPPGAVAAALDRQLTIVARTARDRETLATKPPAEVLAAIGPPAGTIPPFTATEGERVHAAYALAPQSGYWVKVTVPAVAFEASLRQALLPTLLIGSGLLTVTLVFGVLFADRLTRSLRRLGDPGLAGAPAGAAVREIDELGALLARRAEAREAAAAEARALFDASPVGVVRSDAGGRVTAANDAFLCIVGMTREDLAAGRIRWDDLTPPEWIGRDEAAIAEAARNGACAPYQKEYVRPDGTRVPVLMFFAFHNRTVGAASAFVVDLSGWEATEAALAHAHERMHLAMGAARIFSWDWNVVTGAVQWSGGLEAALGMSEASFGGTVDDFRALVHEDDLPRVEAALRAALADEAPYDIEFRMRRADGGERWVVTRGTVLRDGTGRPTRMIGIDFDITDRKRAELALAESKAALRRITEAGRIATFEVEDPGTGGEARVSPGFRALYGLPPDARCDFATVLDRVHPEDRDAFLVDHRRLAAEGGRFVAEFRVLLSGGGTRWIQSMGEGDPGPGPGGMPARLRGVAFDITARKQAERPRAARPDDLVETLDLGTFMARDLDGTIRYWSGGCERLYGWTAAEAVGRSSHELLGTAFPVPLAAIEAALESDGAWSGDLRHRTRDGREVLVAAHKALRRNADGTPALVLEALVDVTAQRVAERALRESEATLSAVLDALPVGVIIADAKGRILRDNLANRELWGIPPETTGWEAYADWAGWWPETGERIRAEEWAMARALLRGETVRDEMVECARFGSGERRFYLNNAAPIRDAGGQVIGGVVAELDVTERRAAELGLRESEERLRLAQDAAAIGIWEWDVASGAQRWSDREFTLHGLDPATATASMEAWRAAVHPDDRDRAEGELARVLREGGELRTDYRVVLPGGGVRWLVGRGIVLPARGGAGSARGGAGSARGGAGSARGAAGRRVIGVNIDVTEGKNAEAALARANAELEARVAERTRALSEAAEELQAEMRRREQTQLALAQAQKLEALGQLTGSVAHDFNNVLAAVMGSLRLIERRAHGNEGILALARGGGQAAERAAALIRQLMAFARREDLTPVVVGPARVLEEVDEMLRRSVGSGIALSLRADPTAWPVLTDPHRLEIALLNLAVNARDAMEGVGSLAVEARNAPPAPGAARPEGLDPKQDYVVVSVQDSGPGMPPEVLARASEPFFTTKPRGQGTGLGLAMVHGFARQSGGVLRLRSAPGEGTTAEIWLPRAAGEAAVAAAAVEVEPNPALHGSATVLVVDDDDQVRLVTATQLRDLGYEVIEAGGLASAMVQASAAASLDLVVTDITMPGGRGPDLALRLRASRPGIPILFVSGYGDPASPPSEVILAKPFTPAELSRRVLAALGRLPTPLHERMLMRLSRPELRQTYLAWRALRDAAGGGEGLPTPDAFDGAGIGGGDHAFTVALERAEGGEPRLRFVRVGTALERRLGRPLVGQEAGGELDGDEVFGGLDDAYRRCARLGVPCHDYARFGFGDGGEPLYFERLLLPLADDGGTRPTHLVGLAFFSDPA</sequence>
<feature type="domain" description="PAS" evidence="20">
    <location>
        <begin position="767"/>
        <end position="811"/>
    </location>
</feature>
<dbReference type="Pfam" id="PF02518">
    <property type="entry name" value="HATPase_c"/>
    <property type="match status" value="1"/>
</dbReference>
<feature type="domain" description="PAS" evidence="20">
    <location>
        <begin position="383"/>
        <end position="455"/>
    </location>
</feature>
<dbReference type="InterPro" id="IPR036097">
    <property type="entry name" value="HisK_dim/P_sf"/>
</dbReference>
<dbReference type="SMART" id="SM00448">
    <property type="entry name" value="REC"/>
    <property type="match status" value="1"/>
</dbReference>
<dbReference type="InterPro" id="IPR011006">
    <property type="entry name" value="CheY-like_superfamily"/>
</dbReference>
<dbReference type="InterPro" id="IPR000700">
    <property type="entry name" value="PAS-assoc_C"/>
</dbReference>
<evidence type="ECO:0000259" key="18">
    <source>
        <dbReference type="PROSITE" id="PS50109"/>
    </source>
</evidence>
<evidence type="ECO:0000256" key="4">
    <source>
        <dbReference type="ARBA" id="ARBA00022475"/>
    </source>
</evidence>
<dbReference type="Pfam" id="PF08448">
    <property type="entry name" value="PAS_4"/>
    <property type="match status" value="2"/>
</dbReference>
<dbReference type="PANTHER" id="PTHR43304:SF1">
    <property type="entry name" value="PAC DOMAIN-CONTAINING PROTEIN"/>
    <property type="match status" value="1"/>
</dbReference>
<keyword evidence="9" id="KW-0677">Repeat</keyword>
<feature type="domain" description="PAC" evidence="21">
    <location>
        <begin position="583"/>
        <end position="635"/>
    </location>
</feature>
<dbReference type="Pfam" id="PF13426">
    <property type="entry name" value="PAS_9"/>
    <property type="match status" value="1"/>
</dbReference>